<evidence type="ECO:0000256" key="6">
    <source>
        <dbReference type="ARBA" id="ARBA00023136"/>
    </source>
</evidence>
<keyword evidence="4 8" id="KW-1133">Transmembrane helix</keyword>
<dbReference type="OrthoDB" id="52835at2157"/>
<accession>A0A4S3TL24</accession>
<dbReference type="AlphaFoldDB" id="A0A4S3TL24"/>
<keyword evidence="10" id="KW-1185">Reference proteome</keyword>
<feature type="transmembrane region" description="Helical" evidence="8">
    <location>
        <begin position="31"/>
        <end position="53"/>
    </location>
</feature>
<proteinExistence type="inferred from homology"/>
<dbReference type="EMBL" id="RBZW01000058">
    <property type="protein sequence ID" value="THE63655.1"/>
    <property type="molecule type" value="Genomic_DNA"/>
</dbReference>
<evidence type="ECO:0000256" key="3">
    <source>
        <dbReference type="ARBA" id="ARBA00022927"/>
    </source>
</evidence>
<keyword evidence="5 8" id="KW-0811">Translocation</keyword>
<dbReference type="GO" id="GO:0065002">
    <property type="term" value="P:intracellular protein transmembrane transport"/>
    <property type="evidence" value="ECO:0007669"/>
    <property type="project" value="UniProtKB-UniRule"/>
</dbReference>
<evidence type="ECO:0000256" key="1">
    <source>
        <dbReference type="ARBA" id="ARBA00022448"/>
    </source>
</evidence>
<dbReference type="GO" id="GO:0008320">
    <property type="term" value="F:protein transmembrane transporter activity"/>
    <property type="evidence" value="ECO:0007669"/>
    <property type="project" value="UniProtKB-UniRule"/>
</dbReference>
<comment type="similarity">
    <text evidence="8">Belongs to the SecE/SEC61-gamma family.</text>
</comment>
<dbReference type="RefSeq" id="WP_141466002.1">
    <property type="nucleotide sequence ID" value="NZ_RBZW01000058.1"/>
</dbReference>
<protein>
    <recommendedName>
        <fullName evidence="8">Protein translocase subunit SecE</fullName>
    </recommendedName>
    <alternativeName>
        <fullName evidence="8">Protein transport protein Sec61 gamma subunit homolog</fullName>
    </alternativeName>
</protein>
<gene>
    <name evidence="8" type="primary">secE</name>
    <name evidence="9" type="ORF">D8Y22_17740</name>
</gene>
<comment type="subcellular location">
    <subcellularLocation>
        <location evidence="8">Cell membrane</location>
        <topology evidence="8">Single-pass membrane protein</topology>
    </subcellularLocation>
    <subcellularLocation>
        <location evidence="7">Endomembrane system</location>
        <topology evidence="7">Single-pass membrane protein</topology>
    </subcellularLocation>
</comment>
<comment type="subunit">
    <text evidence="8">Component of the Sec protein translocase complex. Heterotrimer consisting of SecY (alpha), SecG (beta) and SecE (gamma) subunits. The heterotrimers can form oligomers, although 1 heterotrimer is thought to be able to translocate proteins. Interacts with the ribosome. May interact with SecDF, and other proteins may be involved.</text>
</comment>
<keyword evidence="1 8" id="KW-0813">Transport</keyword>
<dbReference type="InterPro" id="IPR008158">
    <property type="entry name" value="Translocase_Sec61-g"/>
</dbReference>
<dbReference type="Pfam" id="PF00584">
    <property type="entry name" value="SecE"/>
    <property type="match status" value="1"/>
</dbReference>
<evidence type="ECO:0000256" key="7">
    <source>
        <dbReference type="ARBA" id="ARBA00037847"/>
    </source>
</evidence>
<evidence type="ECO:0000256" key="2">
    <source>
        <dbReference type="ARBA" id="ARBA00022692"/>
    </source>
</evidence>
<name>A0A4S3TL24_9EURY</name>
<organism evidence="9 10">
    <name type="scientific">Salinadaptatus halalkaliphilus</name>
    <dbReference type="NCBI Taxonomy" id="2419781"/>
    <lineage>
        <taxon>Archaea</taxon>
        <taxon>Methanobacteriati</taxon>
        <taxon>Methanobacteriota</taxon>
        <taxon>Stenosarchaea group</taxon>
        <taxon>Halobacteria</taxon>
        <taxon>Halobacteriales</taxon>
        <taxon>Natrialbaceae</taxon>
        <taxon>Salinadaptatus</taxon>
    </lineage>
</organism>
<dbReference type="GO" id="GO:0009306">
    <property type="term" value="P:protein secretion"/>
    <property type="evidence" value="ECO:0007669"/>
    <property type="project" value="UniProtKB-UniRule"/>
</dbReference>
<dbReference type="GO" id="GO:0005886">
    <property type="term" value="C:plasma membrane"/>
    <property type="evidence" value="ECO:0007669"/>
    <property type="project" value="UniProtKB-SubCell"/>
</dbReference>
<keyword evidence="3 8" id="KW-0653">Protein transport</keyword>
<comment type="caution">
    <text evidence="9">The sequence shown here is derived from an EMBL/GenBank/DDBJ whole genome shotgun (WGS) entry which is preliminary data.</text>
</comment>
<sequence>MDVPYDLTSYVRVLKMATTPTTEEFVQVSKIAGAGILLVGFIGFIIGTIMMFLTGTGGGF</sequence>
<dbReference type="NCBIfam" id="NF006910">
    <property type="entry name" value="PRK09400.1-6"/>
    <property type="match status" value="1"/>
</dbReference>
<reference evidence="9 10" key="1">
    <citation type="submission" date="2018-10" db="EMBL/GenBank/DDBJ databases">
        <title>Natronolimnobius sp. XQ-INN 246 isolated from Inner Mongolia Autonomous Region of China.</title>
        <authorList>
            <person name="Xue Q."/>
        </authorList>
    </citation>
    <scope>NUCLEOTIDE SEQUENCE [LARGE SCALE GENOMIC DNA]</scope>
    <source>
        <strain evidence="9 10">XQ-INN 246</strain>
    </source>
</reference>
<evidence type="ECO:0000313" key="10">
    <source>
        <dbReference type="Proteomes" id="UP000318864"/>
    </source>
</evidence>
<keyword evidence="2 8" id="KW-0812">Transmembrane</keyword>
<dbReference type="SUPFAM" id="SSF103456">
    <property type="entry name" value="Preprotein translocase SecE subunit"/>
    <property type="match status" value="1"/>
</dbReference>
<dbReference type="Proteomes" id="UP000318864">
    <property type="component" value="Unassembled WGS sequence"/>
</dbReference>
<keyword evidence="6 8" id="KW-0472">Membrane</keyword>
<dbReference type="HAMAP" id="MF_00422">
    <property type="entry name" value="SecE"/>
    <property type="match status" value="1"/>
</dbReference>
<dbReference type="Gene3D" id="1.20.5.820">
    <property type="entry name" value="Preprotein translocase SecE subunit"/>
    <property type="match status" value="1"/>
</dbReference>
<keyword evidence="8" id="KW-1003">Cell membrane</keyword>
<dbReference type="GO" id="GO:0012505">
    <property type="term" value="C:endomembrane system"/>
    <property type="evidence" value="ECO:0007669"/>
    <property type="project" value="UniProtKB-SubCell"/>
</dbReference>
<evidence type="ECO:0000256" key="8">
    <source>
        <dbReference type="HAMAP-Rule" id="MF_00422"/>
    </source>
</evidence>
<dbReference type="InterPro" id="IPR001901">
    <property type="entry name" value="Translocase_SecE/Sec61-g"/>
</dbReference>
<dbReference type="GO" id="GO:0006605">
    <property type="term" value="P:protein targeting"/>
    <property type="evidence" value="ECO:0007669"/>
    <property type="project" value="UniProtKB-UniRule"/>
</dbReference>
<dbReference type="InterPro" id="IPR023391">
    <property type="entry name" value="Prot_translocase_SecE_dom_sf"/>
</dbReference>
<dbReference type="NCBIfam" id="TIGR00327">
    <property type="entry name" value="secE_euk_arch"/>
    <property type="match status" value="1"/>
</dbReference>
<comment type="function">
    <text evidence="8">Essential subunit of the Sec protein translocation channel SecYEG. Clamps together the 2 halves of SecY. May contact the channel plug during translocation.</text>
</comment>
<evidence type="ECO:0000313" key="9">
    <source>
        <dbReference type="EMBL" id="THE63655.1"/>
    </source>
</evidence>
<evidence type="ECO:0000256" key="5">
    <source>
        <dbReference type="ARBA" id="ARBA00023010"/>
    </source>
</evidence>
<evidence type="ECO:0000256" key="4">
    <source>
        <dbReference type="ARBA" id="ARBA00022989"/>
    </source>
</evidence>